<organism evidence="1 2">
    <name type="scientific">Antrodiella citrinella</name>
    <dbReference type="NCBI Taxonomy" id="2447956"/>
    <lineage>
        <taxon>Eukaryota</taxon>
        <taxon>Fungi</taxon>
        <taxon>Dikarya</taxon>
        <taxon>Basidiomycota</taxon>
        <taxon>Agaricomycotina</taxon>
        <taxon>Agaricomycetes</taxon>
        <taxon>Polyporales</taxon>
        <taxon>Steccherinaceae</taxon>
        <taxon>Antrodiella</taxon>
    </lineage>
</organism>
<comment type="caution">
    <text evidence="1">The sequence shown here is derived from an EMBL/GenBank/DDBJ whole genome shotgun (WGS) entry which is preliminary data.</text>
</comment>
<keyword evidence="2" id="KW-1185">Reference proteome</keyword>
<dbReference type="EMBL" id="SGPM01000175">
    <property type="protein sequence ID" value="THH28505.1"/>
    <property type="molecule type" value="Genomic_DNA"/>
</dbReference>
<protein>
    <submittedName>
        <fullName evidence="1">Uncharacterized protein</fullName>
    </submittedName>
</protein>
<proteinExistence type="predicted"/>
<dbReference type="Proteomes" id="UP000308730">
    <property type="component" value="Unassembled WGS sequence"/>
</dbReference>
<reference evidence="1 2" key="1">
    <citation type="submission" date="2019-02" db="EMBL/GenBank/DDBJ databases">
        <title>Genome sequencing of the rare red list fungi Antrodiella citrinella (Flaviporus citrinellus).</title>
        <authorList>
            <person name="Buettner E."/>
            <person name="Kellner H."/>
        </authorList>
    </citation>
    <scope>NUCLEOTIDE SEQUENCE [LARGE SCALE GENOMIC DNA]</scope>
    <source>
        <strain evidence="1 2">DSM 108506</strain>
    </source>
</reference>
<dbReference type="AlphaFoldDB" id="A0A4S4MRU0"/>
<accession>A0A4S4MRU0</accession>
<evidence type="ECO:0000313" key="2">
    <source>
        <dbReference type="Proteomes" id="UP000308730"/>
    </source>
</evidence>
<name>A0A4S4MRU0_9APHY</name>
<gene>
    <name evidence="1" type="ORF">EUX98_g5686</name>
</gene>
<evidence type="ECO:0000313" key="1">
    <source>
        <dbReference type="EMBL" id="THH28505.1"/>
    </source>
</evidence>
<sequence>MELSRSEPGDIPFISDALKDVVLHAPATLSQLRIHLTFELVYSSNRLLFVEGMPWGIIDAHLSTLPIPSVEVLFSNLDDLPSVEGPLFSQASALVKERLPRLMALKVLVVCQSFGQGWR</sequence>